<gene>
    <name evidence="2" type="ORF">AURDEDRAFT_131393</name>
</gene>
<accession>J0CUK5</accession>
<dbReference type="InParanoid" id="J0CUK5"/>
<name>J0CUK5_AURST</name>
<sequence>MDPANKSDGDPPASASAPAAAPSIADLPPWDGSTWEAPDPNQKGSGWTEDDLYPRELSEAEAKLWGLPSTNSGWDAETFDAMRATEDPDHDTYLRLVYSDYVVEFERRRDAFRAREHAGDSGSDSDGGYDSLPKDDDFPDYMAFMQEYLEYILLVRDCAAKRAREGLPAAICSRHRPCDTCRLHDGSYLNVTYWQTLPDDELDRHVREYLRIRDRLPPWRSARPAGVHPPDLVFGLYRLSLGPPNAPSLPPAPAGDGPSAIPGPVGAGSSARPEEDTSGGPSAVTTLAYRAMSGDVAGAAASSLTPPAAGGAARDAVLNELARWEHLLAIEERLPETSLQQWDRNFTLVRNWPPGIPAVHLRRVHRDFCGHDIRGMQRDILGYAAPGAAGSVPPVVATEDTDEENTDNDSVPPLTPVPDSSPSGSEDEASGGV</sequence>
<organism evidence="2 3">
    <name type="scientific">Auricularia subglabra (strain TFB-10046 / SS5)</name>
    <name type="common">White-rot fungus</name>
    <name type="synonym">Auricularia delicata (strain TFB10046)</name>
    <dbReference type="NCBI Taxonomy" id="717982"/>
    <lineage>
        <taxon>Eukaryota</taxon>
        <taxon>Fungi</taxon>
        <taxon>Dikarya</taxon>
        <taxon>Basidiomycota</taxon>
        <taxon>Agaricomycotina</taxon>
        <taxon>Agaricomycetes</taxon>
        <taxon>Auriculariales</taxon>
        <taxon>Auriculariaceae</taxon>
        <taxon>Auricularia</taxon>
    </lineage>
</organism>
<proteinExistence type="predicted"/>
<evidence type="ECO:0000256" key="1">
    <source>
        <dbReference type="SAM" id="MobiDB-lite"/>
    </source>
</evidence>
<dbReference type="Proteomes" id="UP000006514">
    <property type="component" value="Unassembled WGS sequence"/>
</dbReference>
<evidence type="ECO:0000313" key="3">
    <source>
        <dbReference type="Proteomes" id="UP000006514"/>
    </source>
</evidence>
<feature type="compositionally biased region" description="Low complexity" evidence="1">
    <location>
        <begin position="10"/>
        <end position="29"/>
    </location>
</feature>
<dbReference type="EMBL" id="JH688024">
    <property type="protein sequence ID" value="EJD34008.1"/>
    <property type="molecule type" value="Genomic_DNA"/>
</dbReference>
<feature type="region of interest" description="Disordered" evidence="1">
    <location>
        <begin position="247"/>
        <end position="282"/>
    </location>
</feature>
<feature type="region of interest" description="Disordered" evidence="1">
    <location>
        <begin position="1"/>
        <end position="53"/>
    </location>
</feature>
<keyword evidence="3" id="KW-1185">Reference proteome</keyword>
<feature type="region of interest" description="Disordered" evidence="1">
    <location>
        <begin position="390"/>
        <end position="433"/>
    </location>
</feature>
<protein>
    <submittedName>
        <fullName evidence="2">Uncharacterized protein</fullName>
    </submittedName>
</protein>
<reference evidence="3" key="1">
    <citation type="journal article" date="2012" name="Science">
        <title>The Paleozoic origin of enzymatic lignin decomposition reconstructed from 31 fungal genomes.</title>
        <authorList>
            <person name="Floudas D."/>
            <person name="Binder M."/>
            <person name="Riley R."/>
            <person name="Barry K."/>
            <person name="Blanchette R.A."/>
            <person name="Henrissat B."/>
            <person name="Martinez A.T."/>
            <person name="Otillar R."/>
            <person name="Spatafora J.W."/>
            <person name="Yadav J.S."/>
            <person name="Aerts A."/>
            <person name="Benoit I."/>
            <person name="Boyd A."/>
            <person name="Carlson A."/>
            <person name="Copeland A."/>
            <person name="Coutinho P.M."/>
            <person name="de Vries R.P."/>
            <person name="Ferreira P."/>
            <person name="Findley K."/>
            <person name="Foster B."/>
            <person name="Gaskell J."/>
            <person name="Glotzer D."/>
            <person name="Gorecki P."/>
            <person name="Heitman J."/>
            <person name="Hesse C."/>
            <person name="Hori C."/>
            <person name="Igarashi K."/>
            <person name="Jurgens J.A."/>
            <person name="Kallen N."/>
            <person name="Kersten P."/>
            <person name="Kohler A."/>
            <person name="Kuees U."/>
            <person name="Kumar T.K.A."/>
            <person name="Kuo A."/>
            <person name="LaButti K."/>
            <person name="Larrondo L.F."/>
            <person name="Lindquist E."/>
            <person name="Ling A."/>
            <person name="Lombard V."/>
            <person name="Lucas S."/>
            <person name="Lundell T."/>
            <person name="Martin R."/>
            <person name="McLaughlin D.J."/>
            <person name="Morgenstern I."/>
            <person name="Morin E."/>
            <person name="Murat C."/>
            <person name="Nagy L.G."/>
            <person name="Nolan M."/>
            <person name="Ohm R.A."/>
            <person name="Patyshakuliyeva A."/>
            <person name="Rokas A."/>
            <person name="Ruiz-Duenas F.J."/>
            <person name="Sabat G."/>
            <person name="Salamov A."/>
            <person name="Samejima M."/>
            <person name="Schmutz J."/>
            <person name="Slot J.C."/>
            <person name="St John F."/>
            <person name="Stenlid J."/>
            <person name="Sun H."/>
            <person name="Sun S."/>
            <person name="Syed K."/>
            <person name="Tsang A."/>
            <person name="Wiebenga A."/>
            <person name="Young D."/>
            <person name="Pisabarro A."/>
            <person name="Eastwood D.C."/>
            <person name="Martin F."/>
            <person name="Cullen D."/>
            <person name="Grigoriev I.V."/>
            <person name="Hibbett D.S."/>
        </authorList>
    </citation>
    <scope>NUCLEOTIDE SEQUENCE [LARGE SCALE GENOMIC DNA]</scope>
    <source>
        <strain evidence="3">TFB10046</strain>
    </source>
</reference>
<dbReference type="KEGG" id="adl:AURDEDRAFT_131393"/>
<dbReference type="AlphaFoldDB" id="J0CUK5"/>
<evidence type="ECO:0000313" key="2">
    <source>
        <dbReference type="EMBL" id="EJD34008.1"/>
    </source>
</evidence>